<evidence type="ECO:0000313" key="1">
    <source>
        <dbReference type="EMBL" id="ACO44954.1"/>
    </source>
</evidence>
<dbReference type="AlphaFoldDB" id="C1CYD3"/>
<dbReference type="PaxDb" id="546414-Deide_01450"/>
<dbReference type="OrthoDB" id="72132at2"/>
<accession>C1CYD3</accession>
<dbReference type="Proteomes" id="UP000002208">
    <property type="component" value="Chromosome"/>
</dbReference>
<gene>
    <name evidence="1" type="ordered locus">Deide_01450</name>
</gene>
<dbReference type="EMBL" id="CP001114">
    <property type="protein sequence ID" value="ACO44954.1"/>
    <property type="molecule type" value="Genomic_DNA"/>
</dbReference>
<proteinExistence type="predicted"/>
<name>C1CYD3_DEIDV</name>
<reference evidence="1 2" key="1">
    <citation type="journal article" date="2009" name="PLoS Genet.">
        <title>Alliance of proteomics and genomics to unravel the specificities of Sahara bacterium Deinococcus deserti.</title>
        <authorList>
            <person name="de Groot A."/>
            <person name="Dulermo R."/>
            <person name="Ortet P."/>
            <person name="Blanchard L."/>
            <person name="Guerin P."/>
            <person name="Fernandez B."/>
            <person name="Vacherie B."/>
            <person name="Dossat C."/>
            <person name="Jolivet E."/>
            <person name="Siguier P."/>
            <person name="Chandler M."/>
            <person name="Barakat M."/>
            <person name="Dedieu A."/>
            <person name="Barbe V."/>
            <person name="Heulin T."/>
            <person name="Sommer S."/>
            <person name="Achouak W."/>
            <person name="Armengaud J."/>
        </authorList>
    </citation>
    <scope>NUCLEOTIDE SEQUENCE [LARGE SCALE GENOMIC DNA]</scope>
    <source>
        <strain evidence="2">DSM 17065 / CIP 109153 / LMG 22923 / VCD115</strain>
    </source>
</reference>
<dbReference type="eggNOG" id="ENOG503362S">
    <property type="taxonomic scope" value="Bacteria"/>
</dbReference>
<dbReference type="HOGENOM" id="CLU_144224_0_0_0"/>
<dbReference type="KEGG" id="ddr:Deide_01450"/>
<dbReference type="STRING" id="546414.Deide_01450"/>
<protein>
    <submittedName>
        <fullName evidence="1">Uncharacterized protein</fullName>
    </submittedName>
</protein>
<sequence length="148" mass="16028">MWRAGLTLENSESEFTARFAEYAAQGTLYPQREGSPLMEFSAGGRVLYLFDRNGPYAAKAGPAHVIVHGVLEPEALTLLPGPQQEKLALVGVSALEGQGRVLAISRQICVVQARIPLVLAAFTPLPQCRPEDWVSFRTTAPLHGFVLG</sequence>
<organism evidence="1 2">
    <name type="scientific">Deinococcus deserti (strain DSM 17065 / CIP 109153 / LMG 22923 / VCD115)</name>
    <dbReference type="NCBI Taxonomy" id="546414"/>
    <lineage>
        <taxon>Bacteria</taxon>
        <taxon>Thermotogati</taxon>
        <taxon>Deinococcota</taxon>
        <taxon>Deinococci</taxon>
        <taxon>Deinococcales</taxon>
        <taxon>Deinococcaceae</taxon>
        <taxon>Deinococcus</taxon>
    </lineage>
</organism>
<keyword evidence="2" id="KW-1185">Reference proteome</keyword>
<evidence type="ECO:0000313" key="2">
    <source>
        <dbReference type="Proteomes" id="UP000002208"/>
    </source>
</evidence>